<dbReference type="PANTHER" id="PTHR42748:SF7">
    <property type="entry name" value="NMRA LIKE REDOX SENSOR 1-RELATED"/>
    <property type="match status" value="1"/>
</dbReference>
<protein>
    <recommendedName>
        <fullName evidence="2">NmrA-like family domain-containing protein 1</fullName>
    </recommendedName>
</protein>
<comment type="caution">
    <text evidence="4">The sequence shown here is derived from an EMBL/GenBank/DDBJ whole genome shotgun (WGS) entry which is preliminary data.</text>
</comment>
<proteinExistence type="predicted"/>
<evidence type="ECO:0000259" key="3">
    <source>
        <dbReference type="Pfam" id="PF05368"/>
    </source>
</evidence>
<dbReference type="Proteomes" id="UP000762676">
    <property type="component" value="Unassembled WGS sequence"/>
</dbReference>
<sequence length="130" mass="14799">MESVPLDIMALQDIAHCVVNIFLRPKNHMFRAVSLAGERMTVQHMADHLNKLFDDRTITYVKITPPDFASFDFQGSQDVAAMFTFLQKAAPRDTRATRRIFHSVTIFDKWAAENKDKLLAAMRGDDVTPT</sequence>
<gene>
    <name evidence="4" type="ORF">ElyMa_005926400</name>
</gene>
<dbReference type="AlphaFoldDB" id="A0AAV4G7R2"/>
<organism evidence="4 5">
    <name type="scientific">Elysia marginata</name>
    <dbReference type="NCBI Taxonomy" id="1093978"/>
    <lineage>
        <taxon>Eukaryota</taxon>
        <taxon>Metazoa</taxon>
        <taxon>Spiralia</taxon>
        <taxon>Lophotrochozoa</taxon>
        <taxon>Mollusca</taxon>
        <taxon>Gastropoda</taxon>
        <taxon>Heterobranchia</taxon>
        <taxon>Euthyneura</taxon>
        <taxon>Panpulmonata</taxon>
        <taxon>Sacoglossa</taxon>
        <taxon>Placobranchoidea</taxon>
        <taxon>Plakobranchidae</taxon>
        <taxon>Elysia</taxon>
    </lineage>
</organism>
<feature type="domain" description="NmrA-like" evidence="3">
    <location>
        <begin position="4"/>
        <end position="92"/>
    </location>
</feature>
<evidence type="ECO:0000313" key="5">
    <source>
        <dbReference type="Proteomes" id="UP000762676"/>
    </source>
</evidence>
<dbReference type="Gene3D" id="3.90.25.10">
    <property type="entry name" value="UDP-galactose 4-epimerase, domain 1"/>
    <property type="match status" value="1"/>
</dbReference>
<dbReference type="InterPro" id="IPR051164">
    <property type="entry name" value="NmrA-like_oxidored"/>
</dbReference>
<dbReference type="GO" id="GO:0005634">
    <property type="term" value="C:nucleus"/>
    <property type="evidence" value="ECO:0007669"/>
    <property type="project" value="TreeGrafter"/>
</dbReference>
<dbReference type="PANTHER" id="PTHR42748">
    <property type="entry name" value="NITROGEN METABOLITE REPRESSION PROTEIN NMRA FAMILY MEMBER"/>
    <property type="match status" value="1"/>
</dbReference>
<keyword evidence="5" id="KW-1185">Reference proteome</keyword>
<evidence type="ECO:0000313" key="4">
    <source>
        <dbReference type="EMBL" id="GFR81467.1"/>
    </source>
</evidence>
<name>A0AAV4G7R2_9GAST</name>
<reference evidence="4 5" key="1">
    <citation type="journal article" date="2021" name="Elife">
        <title>Chloroplast acquisition without the gene transfer in kleptoplastic sea slugs, Plakobranchus ocellatus.</title>
        <authorList>
            <person name="Maeda T."/>
            <person name="Takahashi S."/>
            <person name="Yoshida T."/>
            <person name="Shimamura S."/>
            <person name="Takaki Y."/>
            <person name="Nagai Y."/>
            <person name="Toyoda A."/>
            <person name="Suzuki Y."/>
            <person name="Arimoto A."/>
            <person name="Ishii H."/>
            <person name="Satoh N."/>
            <person name="Nishiyama T."/>
            <person name="Hasebe M."/>
            <person name="Maruyama T."/>
            <person name="Minagawa J."/>
            <person name="Obokata J."/>
            <person name="Shigenobu S."/>
        </authorList>
    </citation>
    <scope>NUCLEOTIDE SEQUENCE [LARGE SCALE GENOMIC DNA]</scope>
</reference>
<dbReference type="EMBL" id="BMAT01011885">
    <property type="protein sequence ID" value="GFR81467.1"/>
    <property type="molecule type" value="Genomic_DNA"/>
</dbReference>
<evidence type="ECO:0000256" key="2">
    <source>
        <dbReference type="ARBA" id="ARBA00040296"/>
    </source>
</evidence>
<dbReference type="InterPro" id="IPR008030">
    <property type="entry name" value="NmrA-like"/>
</dbReference>
<keyword evidence="1" id="KW-0521">NADP</keyword>
<dbReference type="Pfam" id="PF05368">
    <property type="entry name" value="NmrA"/>
    <property type="match status" value="1"/>
</dbReference>
<accession>A0AAV4G7R2</accession>
<evidence type="ECO:0000256" key="1">
    <source>
        <dbReference type="ARBA" id="ARBA00022857"/>
    </source>
</evidence>